<organism evidence="1 2">
    <name type="scientific">Caldicellulosiruptor morganii</name>
    <dbReference type="NCBI Taxonomy" id="1387555"/>
    <lineage>
        <taxon>Bacteria</taxon>
        <taxon>Bacillati</taxon>
        <taxon>Bacillota</taxon>
        <taxon>Bacillota incertae sedis</taxon>
        <taxon>Caldicellulosiruptorales</taxon>
        <taxon>Caldicellulosiruptoraceae</taxon>
        <taxon>Caldicellulosiruptor</taxon>
    </lineage>
</organism>
<dbReference type="Proteomes" id="UP001164909">
    <property type="component" value="Chromosome"/>
</dbReference>
<proteinExistence type="predicted"/>
<name>A0ABY7BP27_9FIRM</name>
<reference evidence="1" key="1">
    <citation type="submission" date="2022-12" db="EMBL/GenBank/DDBJ databases">
        <authorList>
            <person name="Bing R.G."/>
            <person name="Willard D.J."/>
            <person name="Manesh M.J.H."/>
            <person name="Laemthong T."/>
            <person name="Crosby J.R."/>
            <person name="Kelly R.M."/>
        </authorList>
    </citation>
    <scope>NUCLEOTIDE SEQUENCE</scope>
    <source>
        <strain evidence="1">DSM 8990</strain>
    </source>
</reference>
<keyword evidence="2" id="KW-1185">Reference proteome</keyword>
<dbReference type="EMBL" id="CP113865">
    <property type="protein sequence ID" value="WAM33647.1"/>
    <property type="molecule type" value="Genomic_DNA"/>
</dbReference>
<gene>
    <name evidence="1" type="ORF">OTK00_002168</name>
</gene>
<sequence>MRELLIKCLHAESEMELWEEACFYVFNKKAIKGKLSKEEEKK</sequence>
<evidence type="ECO:0000313" key="1">
    <source>
        <dbReference type="EMBL" id="WAM33647.1"/>
    </source>
</evidence>
<accession>A0ABY7BP27</accession>
<protein>
    <submittedName>
        <fullName evidence="1">Uncharacterized protein</fullName>
    </submittedName>
</protein>
<evidence type="ECO:0000313" key="2">
    <source>
        <dbReference type="Proteomes" id="UP001164909"/>
    </source>
</evidence>
<dbReference type="RefSeq" id="WP_268760786.1">
    <property type="nucleotide sequence ID" value="NZ_CP113865.1"/>
</dbReference>